<dbReference type="GO" id="GO:0016020">
    <property type="term" value="C:membrane"/>
    <property type="evidence" value="ECO:0007669"/>
    <property type="project" value="UniProtKB-SubCell"/>
</dbReference>
<evidence type="ECO:0000256" key="13">
    <source>
        <dbReference type="SAM" id="Phobius"/>
    </source>
</evidence>
<evidence type="ECO:0000256" key="1">
    <source>
        <dbReference type="ARBA" id="ARBA00004141"/>
    </source>
</evidence>
<dbReference type="PANTHER" id="PTHR22888">
    <property type="entry name" value="CYTOCHROME C OXIDASE, SUBUNIT II"/>
    <property type="match status" value="1"/>
</dbReference>
<sequence length="258" mass="28370">MSHSVDTEPTTSKFHEWIRRPYIRHVFLIWLGLTVLLEFFGPVQGRIMGAPASESMKAIENTMALLTYAAAPVAALVIAVVLYSIFGWRQARGSGPSDESPAIRTNGPVTTAWVLVSSLLCVFLLIWGLGEMNSLAPKATSVKPMVIDAIGNQWAWNFKYPDNGNIESNQLVMPVNQPVIFHVSSMDVVHSFWIVQLGVKIDANPFRITLAHVTPTKLGRFDVRCAELCGLYHAHMQTDAVVVSPGDFSQWVANGGHA</sequence>
<dbReference type="GO" id="GO:0042773">
    <property type="term" value="P:ATP synthesis coupled electron transport"/>
    <property type="evidence" value="ECO:0007669"/>
    <property type="project" value="TreeGrafter"/>
</dbReference>
<keyword evidence="6 13" id="KW-0812">Transmembrane</keyword>
<keyword evidence="7" id="KW-0479">Metal-binding</keyword>
<dbReference type="InterPro" id="IPR002429">
    <property type="entry name" value="CcO_II-like_C"/>
</dbReference>
<dbReference type="AlphaFoldDB" id="A0A1J5QJY0"/>
<keyword evidence="11" id="KW-0186">Copper</keyword>
<evidence type="ECO:0000256" key="2">
    <source>
        <dbReference type="ARBA" id="ARBA00007866"/>
    </source>
</evidence>
<organism evidence="15">
    <name type="scientific">mine drainage metagenome</name>
    <dbReference type="NCBI Taxonomy" id="410659"/>
    <lineage>
        <taxon>unclassified sequences</taxon>
        <taxon>metagenomes</taxon>
        <taxon>ecological metagenomes</taxon>
    </lineage>
</organism>
<dbReference type="EMBL" id="MLJW01001088">
    <property type="protein sequence ID" value="OIQ80239.1"/>
    <property type="molecule type" value="Genomic_DNA"/>
</dbReference>
<keyword evidence="4" id="KW-0813">Transport</keyword>
<accession>A0A1J5QJY0</accession>
<dbReference type="EC" id="7.1.1.9" evidence="3"/>
<evidence type="ECO:0000256" key="9">
    <source>
        <dbReference type="ARBA" id="ARBA00022982"/>
    </source>
</evidence>
<name>A0A1J5QJY0_9ZZZZ</name>
<feature type="transmembrane region" description="Helical" evidence="13">
    <location>
        <begin position="22"/>
        <end position="43"/>
    </location>
</feature>
<dbReference type="InterPro" id="IPR001505">
    <property type="entry name" value="Copper_CuA"/>
</dbReference>
<evidence type="ECO:0000256" key="5">
    <source>
        <dbReference type="ARBA" id="ARBA00022660"/>
    </source>
</evidence>
<dbReference type="PANTHER" id="PTHR22888:SF9">
    <property type="entry name" value="CYTOCHROME C OXIDASE SUBUNIT 2"/>
    <property type="match status" value="1"/>
</dbReference>
<comment type="subcellular location">
    <subcellularLocation>
        <location evidence="1">Membrane</location>
        <topology evidence="1">Multi-pass membrane protein</topology>
    </subcellularLocation>
</comment>
<evidence type="ECO:0000259" key="14">
    <source>
        <dbReference type="PROSITE" id="PS50857"/>
    </source>
</evidence>
<keyword evidence="5" id="KW-0679">Respiratory chain</keyword>
<dbReference type="GO" id="GO:0016491">
    <property type="term" value="F:oxidoreductase activity"/>
    <property type="evidence" value="ECO:0007669"/>
    <property type="project" value="UniProtKB-KW"/>
</dbReference>
<proteinExistence type="inferred from homology"/>
<dbReference type="GO" id="GO:0004129">
    <property type="term" value="F:cytochrome-c oxidase activity"/>
    <property type="evidence" value="ECO:0007669"/>
    <property type="project" value="UniProtKB-EC"/>
</dbReference>
<evidence type="ECO:0000256" key="11">
    <source>
        <dbReference type="ARBA" id="ARBA00023008"/>
    </source>
</evidence>
<gene>
    <name evidence="15" type="primary">qoxA</name>
    <name evidence="15" type="ORF">GALL_380090</name>
</gene>
<dbReference type="InterPro" id="IPR008972">
    <property type="entry name" value="Cupredoxin"/>
</dbReference>
<dbReference type="InterPro" id="IPR045187">
    <property type="entry name" value="CcO_II"/>
</dbReference>
<keyword evidence="9" id="KW-0249">Electron transport</keyword>
<dbReference type="PROSITE" id="PS50857">
    <property type="entry name" value="COX2_CUA"/>
    <property type="match status" value="1"/>
</dbReference>
<evidence type="ECO:0000256" key="7">
    <source>
        <dbReference type="ARBA" id="ARBA00022723"/>
    </source>
</evidence>
<evidence type="ECO:0000256" key="6">
    <source>
        <dbReference type="ARBA" id="ARBA00022692"/>
    </source>
</evidence>
<evidence type="ECO:0000256" key="12">
    <source>
        <dbReference type="ARBA" id="ARBA00023136"/>
    </source>
</evidence>
<evidence type="ECO:0000256" key="8">
    <source>
        <dbReference type="ARBA" id="ARBA00022967"/>
    </source>
</evidence>
<dbReference type="NCBIfam" id="TIGR02866">
    <property type="entry name" value="CoxB"/>
    <property type="match status" value="1"/>
</dbReference>
<dbReference type="Gene3D" id="1.10.287.90">
    <property type="match status" value="1"/>
</dbReference>
<keyword evidence="12 13" id="KW-0472">Membrane</keyword>
<evidence type="ECO:0000313" key="15">
    <source>
        <dbReference type="EMBL" id="OIQ80239.1"/>
    </source>
</evidence>
<protein>
    <recommendedName>
        <fullName evidence="3">cytochrome-c oxidase</fullName>
        <ecNumber evidence="3">7.1.1.9</ecNumber>
    </recommendedName>
</protein>
<dbReference type="PROSITE" id="PS00078">
    <property type="entry name" value="COX2"/>
    <property type="match status" value="1"/>
</dbReference>
<evidence type="ECO:0000256" key="10">
    <source>
        <dbReference type="ARBA" id="ARBA00022989"/>
    </source>
</evidence>
<feature type="transmembrane region" description="Helical" evidence="13">
    <location>
        <begin position="64"/>
        <end position="88"/>
    </location>
</feature>
<feature type="transmembrane region" description="Helical" evidence="13">
    <location>
        <begin position="108"/>
        <end position="129"/>
    </location>
</feature>
<keyword evidence="15" id="KW-0560">Oxidoreductase</keyword>
<evidence type="ECO:0000256" key="3">
    <source>
        <dbReference type="ARBA" id="ARBA00012949"/>
    </source>
</evidence>
<dbReference type="InterPro" id="IPR036257">
    <property type="entry name" value="Cyt_c_oxidase_su2_TM_sf"/>
</dbReference>
<evidence type="ECO:0000256" key="4">
    <source>
        <dbReference type="ARBA" id="ARBA00022448"/>
    </source>
</evidence>
<comment type="caution">
    <text evidence="15">The sequence shown here is derived from an EMBL/GenBank/DDBJ whole genome shotgun (WGS) entry which is preliminary data.</text>
</comment>
<keyword evidence="8" id="KW-1278">Translocase</keyword>
<dbReference type="Gene3D" id="2.60.40.420">
    <property type="entry name" value="Cupredoxins - blue copper proteins"/>
    <property type="match status" value="1"/>
</dbReference>
<dbReference type="GO" id="GO:0005507">
    <property type="term" value="F:copper ion binding"/>
    <property type="evidence" value="ECO:0007669"/>
    <property type="project" value="InterPro"/>
</dbReference>
<reference evidence="15" key="1">
    <citation type="submission" date="2016-10" db="EMBL/GenBank/DDBJ databases">
        <title>Sequence of Gallionella enrichment culture.</title>
        <authorList>
            <person name="Poehlein A."/>
            <person name="Muehling M."/>
            <person name="Daniel R."/>
        </authorList>
    </citation>
    <scope>NUCLEOTIDE SEQUENCE</scope>
</reference>
<dbReference type="Pfam" id="PF00116">
    <property type="entry name" value="COX2"/>
    <property type="match status" value="1"/>
</dbReference>
<feature type="domain" description="Cytochrome oxidase subunit II copper A binding" evidence="14">
    <location>
        <begin position="142"/>
        <end position="254"/>
    </location>
</feature>
<dbReference type="SUPFAM" id="SSF49503">
    <property type="entry name" value="Cupredoxins"/>
    <property type="match status" value="1"/>
</dbReference>
<comment type="similarity">
    <text evidence="2">Belongs to the cytochrome c oxidase subunit 2 family.</text>
</comment>
<dbReference type="InterPro" id="IPR014222">
    <property type="entry name" value="Cyt_c_oxidase_su2"/>
</dbReference>
<keyword evidence="10 13" id="KW-1133">Transmembrane helix</keyword>